<keyword evidence="2" id="KW-0560">Oxidoreductase</keyword>
<dbReference type="SUPFAM" id="SSF48264">
    <property type="entry name" value="Cytochrome P450"/>
    <property type="match status" value="1"/>
</dbReference>
<proteinExistence type="inferred from homology"/>
<dbReference type="Gene3D" id="1.10.630.10">
    <property type="entry name" value="Cytochrome P450"/>
    <property type="match status" value="1"/>
</dbReference>
<feature type="region of interest" description="Disordered" evidence="3">
    <location>
        <begin position="1"/>
        <end position="30"/>
    </location>
</feature>
<dbReference type="PANTHER" id="PTHR46696:SF1">
    <property type="entry name" value="CYTOCHROME P450 YJIB-RELATED"/>
    <property type="match status" value="1"/>
</dbReference>
<dbReference type="InterPro" id="IPR036396">
    <property type="entry name" value="Cyt_P450_sf"/>
</dbReference>
<evidence type="ECO:0000313" key="5">
    <source>
        <dbReference type="Proteomes" id="UP000652763"/>
    </source>
</evidence>
<dbReference type="EMBL" id="JACSQC010000001">
    <property type="protein sequence ID" value="MBD8042466.1"/>
    <property type="molecule type" value="Genomic_DNA"/>
</dbReference>
<name>A0ABR8YE18_9MICC</name>
<dbReference type="PANTHER" id="PTHR46696">
    <property type="entry name" value="P450, PUTATIVE (EUROFUNG)-RELATED"/>
    <property type="match status" value="1"/>
</dbReference>
<evidence type="ECO:0000256" key="1">
    <source>
        <dbReference type="ARBA" id="ARBA00010617"/>
    </source>
</evidence>
<reference evidence="4 5" key="1">
    <citation type="submission" date="2020-08" db="EMBL/GenBank/DDBJ databases">
        <title>A Genomic Blueprint of the Chicken Gut Microbiome.</title>
        <authorList>
            <person name="Gilroy R."/>
            <person name="Ravi A."/>
            <person name="Getino M."/>
            <person name="Pursley I."/>
            <person name="Horton D.L."/>
            <person name="Alikhan N.-F."/>
            <person name="Baker D."/>
            <person name="Gharbi K."/>
            <person name="Hall N."/>
            <person name="Watson M."/>
            <person name="Adriaenssens E.M."/>
            <person name="Foster-Nyarko E."/>
            <person name="Jarju S."/>
            <person name="Secka A."/>
            <person name="Antonio M."/>
            <person name="Oren A."/>
            <person name="Chaudhuri R."/>
            <person name="La Ragione R.M."/>
            <person name="Hildebrand F."/>
            <person name="Pallen M.J."/>
        </authorList>
    </citation>
    <scope>NUCLEOTIDE SEQUENCE [LARGE SCALE GENOMIC DNA]</scope>
    <source>
        <strain evidence="4 5">Sa2BUA2</strain>
    </source>
</reference>
<dbReference type="PRINTS" id="PR00359">
    <property type="entry name" value="BP450"/>
</dbReference>
<accession>A0ABR8YE18</accession>
<organism evidence="4 5">
    <name type="scientific">Arthrobacter pullicola</name>
    <dbReference type="NCBI Taxonomy" id="2762224"/>
    <lineage>
        <taxon>Bacteria</taxon>
        <taxon>Bacillati</taxon>
        <taxon>Actinomycetota</taxon>
        <taxon>Actinomycetes</taxon>
        <taxon>Micrococcales</taxon>
        <taxon>Micrococcaceae</taxon>
        <taxon>Arthrobacter</taxon>
    </lineage>
</organism>
<keyword evidence="2" id="KW-0503">Monooxygenase</keyword>
<evidence type="ECO:0000313" key="4">
    <source>
        <dbReference type="EMBL" id="MBD8042466.1"/>
    </source>
</evidence>
<dbReference type="Proteomes" id="UP000652763">
    <property type="component" value="Unassembled WGS sequence"/>
</dbReference>
<protein>
    <submittedName>
        <fullName evidence="4">Cytochrome P450</fullName>
    </submittedName>
</protein>
<dbReference type="Pfam" id="PF00067">
    <property type="entry name" value="p450"/>
    <property type="match status" value="1"/>
</dbReference>
<comment type="similarity">
    <text evidence="1 2">Belongs to the cytochrome P450 family.</text>
</comment>
<gene>
    <name evidence="4" type="ORF">H9638_01440</name>
</gene>
<dbReference type="PROSITE" id="PS00086">
    <property type="entry name" value="CYTOCHROME_P450"/>
    <property type="match status" value="1"/>
</dbReference>
<keyword evidence="2" id="KW-0479">Metal-binding</keyword>
<evidence type="ECO:0000256" key="2">
    <source>
        <dbReference type="RuleBase" id="RU000461"/>
    </source>
</evidence>
<feature type="compositionally biased region" description="Basic and acidic residues" evidence="3">
    <location>
        <begin position="7"/>
        <end position="21"/>
    </location>
</feature>
<keyword evidence="5" id="KW-1185">Reference proteome</keyword>
<dbReference type="InterPro" id="IPR001128">
    <property type="entry name" value="Cyt_P450"/>
</dbReference>
<sequence>MRIASRSVRDSDHTFGNEEPRKGRKTTVTNTAVPVGLPTAGWLDPAELACDPYPSYERLRRETPVAWAPAVKKVLISTFEGCSFGERHPEIFSSNVSGGTMAKALGGRPLIRKDDPEHASERAPMNRTLRPKQIMEIWADKFEINARRYLAEMVSNSQGAADLNAAYAAPLAAKNLCDMVGMPDVEPLDLARWSVDFIAGTGNVLDRQDIWDRCERSRAECDAALDETVARLRRHPDPSITSMLLEGGMAEDQVRNNIKLTISGGMNEPQHMITNMVWLLDRSPDQKAAVLADPGLWKQAFTEAARLFSPIGMITRQTIADVEIQGVAIPAGTQIGMILSSANRDSTQFTNPDQFDIHRPPGTNLAFGSGVHQCAGKWAAQKAIGDIAVPLLYRELPGLKRDKSQQEIWDGWVFRGLTSLPVVW</sequence>
<evidence type="ECO:0000256" key="3">
    <source>
        <dbReference type="SAM" id="MobiDB-lite"/>
    </source>
</evidence>
<keyword evidence="2" id="KW-0349">Heme</keyword>
<comment type="caution">
    <text evidence="4">The sequence shown here is derived from an EMBL/GenBank/DDBJ whole genome shotgun (WGS) entry which is preliminary data.</text>
</comment>
<dbReference type="InterPro" id="IPR017972">
    <property type="entry name" value="Cyt_P450_CS"/>
</dbReference>
<keyword evidence="2" id="KW-0408">Iron</keyword>
<dbReference type="InterPro" id="IPR002397">
    <property type="entry name" value="Cyt_P450_B"/>
</dbReference>